<protein>
    <submittedName>
        <fullName evidence="1">Uncharacterized protein</fullName>
    </submittedName>
</protein>
<reference evidence="1 2" key="1">
    <citation type="journal article" date="2022" name="Nat. Plants">
        <title>Genomes of leafy and leafless Platanthera orchids illuminate the evolution of mycoheterotrophy.</title>
        <authorList>
            <person name="Li M.H."/>
            <person name="Liu K.W."/>
            <person name="Li Z."/>
            <person name="Lu H.C."/>
            <person name="Ye Q.L."/>
            <person name="Zhang D."/>
            <person name="Wang J.Y."/>
            <person name="Li Y.F."/>
            <person name="Zhong Z.M."/>
            <person name="Liu X."/>
            <person name="Yu X."/>
            <person name="Liu D.K."/>
            <person name="Tu X.D."/>
            <person name="Liu B."/>
            <person name="Hao Y."/>
            <person name="Liao X.Y."/>
            <person name="Jiang Y.T."/>
            <person name="Sun W.H."/>
            <person name="Chen J."/>
            <person name="Chen Y.Q."/>
            <person name="Ai Y."/>
            <person name="Zhai J.W."/>
            <person name="Wu S.S."/>
            <person name="Zhou Z."/>
            <person name="Hsiao Y.Y."/>
            <person name="Wu W.L."/>
            <person name="Chen Y.Y."/>
            <person name="Lin Y.F."/>
            <person name="Hsu J.L."/>
            <person name="Li C.Y."/>
            <person name="Wang Z.W."/>
            <person name="Zhao X."/>
            <person name="Zhong W.Y."/>
            <person name="Ma X.K."/>
            <person name="Ma L."/>
            <person name="Huang J."/>
            <person name="Chen G.Z."/>
            <person name="Huang M.Z."/>
            <person name="Huang L."/>
            <person name="Peng D.H."/>
            <person name="Luo Y.B."/>
            <person name="Zou S.Q."/>
            <person name="Chen S.P."/>
            <person name="Lan S."/>
            <person name="Tsai W.C."/>
            <person name="Van de Peer Y."/>
            <person name="Liu Z.J."/>
        </authorList>
    </citation>
    <scope>NUCLEOTIDE SEQUENCE [LARGE SCALE GENOMIC DNA]</scope>
    <source>
        <strain evidence="1">Lor288</strain>
    </source>
</reference>
<sequence>MKNCFRRALSPEEKTSVANRNLESLGSEGMVAEMPKRKHSGWKCVPFVIGTSRKGGARFCRLQMGVVEEPMLTPEGRARRKGNVGEMVSAAGGFPREEEDEVAVHVGFGGEEEAEDGEIYGV</sequence>
<dbReference type="Proteomes" id="UP001412067">
    <property type="component" value="Unassembled WGS sequence"/>
</dbReference>
<evidence type="ECO:0000313" key="1">
    <source>
        <dbReference type="EMBL" id="KAK8938230.1"/>
    </source>
</evidence>
<organism evidence="1 2">
    <name type="scientific">Platanthera guangdongensis</name>
    <dbReference type="NCBI Taxonomy" id="2320717"/>
    <lineage>
        <taxon>Eukaryota</taxon>
        <taxon>Viridiplantae</taxon>
        <taxon>Streptophyta</taxon>
        <taxon>Embryophyta</taxon>
        <taxon>Tracheophyta</taxon>
        <taxon>Spermatophyta</taxon>
        <taxon>Magnoliopsida</taxon>
        <taxon>Liliopsida</taxon>
        <taxon>Asparagales</taxon>
        <taxon>Orchidaceae</taxon>
        <taxon>Orchidoideae</taxon>
        <taxon>Orchideae</taxon>
        <taxon>Orchidinae</taxon>
        <taxon>Platanthera</taxon>
    </lineage>
</organism>
<gene>
    <name evidence="1" type="ORF">KSP40_PGU021075</name>
</gene>
<proteinExistence type="predicted"/>
<accession>A0ABR2LDR7</accession>
<name>A0ABR2LDR7_9ASPA</name>
<comment type="caution">
    <text evidence="1">The sequence shown here is derived from an EMBL/GenBank/DDBJ whole genome shotgun (WGS) entry which is preliminary data.</text>
</comment>
<evidence type="ECO:0000313" key="2">
    <source>
        <dbReference type="Proteomes" id="UP001412067"/>
    </source>
</evidence>
<keyword evidence="2" id="KW-1185">Reference proteome</keyword>
<dbReference type="EMBL" id="JBBWWR010000021">
    <property type="protein sequence ID" value="KAK8938230.1"/>
    <property type="molecule type" value="Genomic_DNA"/>
</dbReference>